<proteinExistence type="predicted"/>
<dbReference type="SUPFAM" id="SSF103515">
    <property type="entry name" value="Autotransporter"/>
    <property type="match status" value="1"/>
</dbReference>
<dbReference type="InterPro" id="IPR005546">
    <property type="entry name" value="Autotransporte_beta"/>
</dbReference>
<dbReference type="Gene3D" id="2.40.128.130">
    <property type="entry name" value="Autotransporter beta-domain"/>
    <property type="match status" value="1"/>
</dbReference>
<dbReference type="SUPFAM" id="SSF51126">
    <property type="entry name" value="Pectin lyase-like"/>
    <property type="match status" value="2"/>
</dbReference>
<evidence type="ECO:0000313" key="4">
    <source>
        <dbReference type="Proteomes" id="UP001516351"/>
    </source>
</evidence>
<dbReference type="EMBL" id="JABXXV010000012">
    <property type="protein sequence ID" value="NVN48233.1"/>
    <property type="molecule type" value="Genomic_DNA"/>
</dbReference>
<reference evidence="3 4" key="1">
    <citation type="submission" date="2020-06" db="EMBL/GenBank/DDBJ databases">
        <title>Synonyms of Asaia species.</title>
        <authorList>
            <person name="Sombolestani A."/>
        </authorList>
    </citation>
    <scope>NUCLEOTIDE SEQUENCE [LARGE SCALE GENOMIC DNA]</scope>
    <source>
        <strain evidence="3 4">LMG 27047</strain>
    </source>
</reference>
<feature type="non-terminal residue" evidence="3">
    <location>
        <position position="1"/>
    </location>
</feature>
<organism evidence="3 4">
    <name type="scientific">Asaia spathodeae</name>
    <dbReference type="NCBI Taxonomy" id="657016"/>
    <lineage>
        <taxon>Bacteria</taxon>
        <taxon>Pseudomonadati</taxon>
        <taxon>Pseudomonadota</taxon>
        <taxon>Alphaproteobacteria</taxon>
        <taxon>Acetobacterales</taxon>
        <taxon>Acetobacteraceae</taxon>
        <taxon>Asaia</taxon>
    </lineage>
</organism>
<dbReference type="NCBIfam" id="TIGR02601">
    <property type="entry name" value="autotrns_rpt"/>
    <property type="match status" value="2"/>
</dbReference>
<evidence type="ECO:0000313" key="3">
    <source>
        <dbReference type="EMBL" id="NVN48233.1"/>
    </source>
</evidence>
<dbReference type="InterPro" id="IPR036709">
    <property type="entry name" value="Autotransporte_beta_dom_sf"/>
</dbReference>
<sequence length="881" mass="90833">KLGTVDTAPGTSLALQTSINHQINLVVSDGTLSFWDGARPNAFAVNSNSGNGTVDGGDGVWNAQNSNWTTPSGITNGAAEPGLFAVFEGQAGTVTVSDRDASGNPANVTFSGMQFANNDGGVYKVTGDDLYATTGTTTIRVGDGTTNGSAITANLDTVINDSNVSGGTSLVKSDAGTLIITKDQTYRGDTTISGGTLQLGDGGTGGRIDSSPAIHNNGRLVVNHADGVNLAQPIDGTGAFIQAGTGTTTLGNNNSYTGGTTLTNGGLQGSTTSFGSGDVNVGQNANLIIAQQNDGNFDNPLTGDGQITKQGRGSVVFNRDNTSFNGDVDVVEGELAVNGAMTSATFAARDGGILSGTGALGATTIGSGGVLSPAGSGPIGVMTINRNLTMEPGSTLYMDATSQSTGTSITEQGKTYERLVSDLVNVQGSVNLNGGTVAFNAPTGSILNRNQAYRLIQSTDGISGRFDQLSSNIGNQYLFLSPSLTYSGNAVDLLLNRNGNSFSVVGNARNELAAGLALDKLPETNPVVQVLTGLDKDDARKALNAVSGEIHASIRSALIEDAYLAREAVTDRLDSADCDGADNSGIMRTAATRKGSRKGQCYSDRLVFWTQAYGSLGKNYSNGNAASMNHTNAGFLMGADTPVFETARVGGVFGYSNSTFNVSDGRASSGHSNNLTIGGYAGNHWGKLNVRLGATYTWNMLSTRRTVAFNGYQGSRLGASYLGGTSQAFGEVGYKMKTRTTTVEPFAGVAYVNVHTNSFREKSGPDALAGQDMTTGMTYSTFGIRAAATYQAGRTLLTPRFMVGYRHAFGLTTPTARLNFAGVSDANMDVAGTPIAADVAVINAGFGIKATDRITLGIYYTGQYGVQAIDNGAKANISLAF</sequence>
<feature type="domain" description="Autotransporter" evidence="2">
    <location>
        <begin position="601"/>
        <end position="881"/>
    </location>
</feature>
<dbReference type="Pfam" id="PF12951">
    <property type="entry name" value="PATR"/>
    <property type="match status" value="2"/>
</dbReference>
<comment type="caution">
    <text evidence="3">The sequence shown here is derived from an EMBL/GenBank/DDBJ whole genome shotgun (WGS) entry which is preliminary data.</text>
</comment>
<dbReference type="Proteomes" id="UP001516351">
    <property type="component" value="Unassembled WGS sequence"/>
</dbReference>
<dbReference type="RefSeq" id="WP_332337824.1">
    <property type="nucleotide sequence ID" value="NZ_JABXXV010000012.1"/>
</dbReference>
<dbReference type="InterPro" id="IPR013425">
    <property type="entry name" value="Autotrns_rpt"/>
</dbReference>
<dbReference type="NCBIfam" id="TIGR01414">
    <property type="entry name" value="autotrans_barl"/>
    <property type="match status" value="1"/>
</dbReference>
<accession>A0ABX2P8D5</accession>
<evidence type="ECO:0000259" key="2">
    <source>
        <dbReference type="PROSITE" id="PS51208"/>
    </source>
</evidence>
<dbReference type="PROSITE" id="PS51208">
    <property type="entry name" value="AUTOTRANSPORTER"/>
    <property type="match status" value="1"/>
</dbReference>
<evidence type="ECO:0000256" key="1">
    <source>
        <dbReference type="ARBA" id="ARBA00022729"/>
    </source>
</evidence>
<protein>
    <submittedName>
        <fullName evidence="3">Autotransporter domain-containing protein</fullName>
    </submittedName>
</protein>
<keyword evidence="4" id="KW-1185">Reference proteome</keyword>
<name>A0ABX2P8D5_9PROT</name>
<dbReference type="InterPro" id="IPR012332">
    <property type="entry name" value="Autotransporter_pectin_lyase_C"/>
</dbReference>
<dbReference type="Pfam" id="PF03797">
    <property type="entry name" value="Autotransporter"/>
    <property type="match status" value="1"/>
</dbReference>
<dbReference type="InterPro" id="IPR006315">
    <property type="entry name" value="OM_autotransptr_brl_dom"/>
</dbReference>
<keyword evidence="1" id="KW-0732">Signal</keyword>
<dbReference type="InterPro" id="IPR011050">
    <property type="entry name" value="Pectin_lyase_fold/virulence"/>
</dbReference>
<dbReference type="SMART" id="SM00869">
    <property type="entry name" value="Autotransporter"/>
    <property type="match status" value="1"/>
</dbReference>
<gene>
    <name evidence="3" type="ORF">HW542_15640</name>
</gene>
<dbReference type="Gene3D" id="2.160.20.20">
    <property type="match status" value="1"/>
</dbReference>